<dbReference type="GO" id="GO:0005737">
    <property type="term" value="C:cytoplasm"/>
    <property type="evidence" value="ECO:0007669"/>
    <property type="project" value="TreeGrafter"/>
</dbReference>
<protein>
    <recommendedName>
        <fullName evidence="12 13">DNA primase</fullName>
        <ecNumber evidence="12">2.7.7.101</ecNumber>
    </recommendedName>
</protein>
<evidence type="ECO:0000313" key="18">
    <source>
        <dbReference type="EMBL" id="ESK65200.1"/>
    </source>
</evidence>
<proteinExistence type="inferred from homology"/>
<dbReference type="GO" id="GO:0006269">
    <property type="term" value="P:DNA replication, synthesis of primer"/>
    <property type="evidence" value="ECO:0007669"/>
    <property type="project" value="UniProtKB-UniRule"/>
</dbReference>
<dbReference type="InterPro" id="IPR006295">
    <property type="entry name" value="DNA_primase_DnaG"/>
</dbReference>
<dbReference type="GO" id="GO:0003677">
    <property type="term" value="F:DNA binding"/>
    <property type="evidence" value="ECO:0007669"/>
    <property type="project" value="UniProtKB-KW"/>
</dbReference>
<reference evidence="18" key="1">
    <citation type="submission" date="2013-06" db="EMBL/GenBank/DDBJ databases">
        <authorList>
            <person name="Weinstock G."/>
            <person name="Sodergren E."/>
            <person name="Clifton S."/>
            <person name="Fulton L."/>
            <person name="Fulton B."/>
            <person name="Courtney L."/>
            <person name="Fronick C."/>
            <person name="Harrison M."/>
            <person name="Strong C."/>
            <person name="Farmer C."/>
            <person name="Delahaunty K."/>
            <person name="Markovic C."/>
            <person name="Hall O."/>
            <person name="Minx P."/>
            <person name="Tomlinson C."/>
            <person name="Mitreva M."/>
            <person name="Nelson J."/>
            <person name="Hou S."/>
            <person name="Wollam A."/>
            <person name="Pepin K.H."/>
            <person name="Johnson M."/>
            <person name="Bhonagiri V."/>
            <person name="Nash W.E."/>
            <person name="Warren W."/>
            <person name="Chinwalla A."/>
            <person name="Mardis E.R."/>
            <person name="Wilson R.K."/>
        </authorList>
    </citation>
    <scope>NUCLEOTIDE SEQUENCE [LARGE SCALE GENOMIC DNA]</scope>
    <source>
        <strain evidence="18">ATCC 49176</strain>
    </source>
</reference>
<evidence type="ECO:0000256" key="1">
    <source>
        <dbReference type="ARBA" id="ARBA00022478"/>
    </source>
</evidence>
<feature type="region of interest" description="Disordered" evidence="16">
    <location>
        <begin position="439"/>
        <end position="459"/>
    </location>
</feature>
<dbReference type="Pfam" id="PF13662">
    <property type="entry name" value="Toprim_4"/>
    <property type="match status" value="1"/>
</dbReference>
<keyword evidence="5 12" id="KW-0235">DNA replication</keyword>
<dbReference type="SMART" id="SM00493">
    <property type="entry name" value="TOPRIM"/>
    <property type="match status" value="1"/>
</dbReference>
<comment type="function">
    <text evidence="12 13">RNA polymerase that catalyzes the synthesis of short RNA molecules used as primers for DNA polymerase during DNA replication.</text>
</comment>
<dbReference type="Gene3D" id="3.90.980.10">
    <property type="entry name" value="DNA primase, catalytic core, N-terminal domain"/>
    <property type="match status" value="1"/>
</dbReference>
<keyword evidence="3 12" id="KW-0808">Transferase</keyword>
<keyword evidence="10 12" id="KW-0238">DNA-binding</keyword>
<dbReference type="HOGENOM" id="CLU_013501_3_3_9"/>
<dbReference type="RefSeq" id="WP_023392003.1">
    <property type="nucleotide sequence ID" value="NZ_KI535340.1"/>
</dbReference>
<evidence type="ECO:0000256" key="12">
    <source>
        <dbReference type="HAMAP-Rule" id="MF_00974"/>
    </source>
</evidence>
<keyword evidence="11 12" id="KW-0804">Transcription</keyword>
<dbReference type="SUPFAM" id="SSF56731">
    <property type="entry name" value="DNA primase core"/>
    <property type="match status" value="1"/>
</dbReference>
<sequence>MAGIPNDIIESVKKEADIVAIINQYVALTKRGNNYTCSCPFHEDNNPSFSVSPDKQIYKCFSCGRGGNVFGFLQEMEGISFPEAVKKVAELSNIALDSRYFETGQAVSQPHQRLLDLHEKARDFYHFYLTQTVAGESAYAYLKQRELKEETLSDFHLGLAPDNPQLLIQYLSEAGFSQDEMLQSGIFYEASQGLMDRFHGRIIFPLEDRQGRTVAFSGRIYQADSGDEQKVAKYVNSPETDIFHKSSLIYHFAQARPHIRRLNQVLICEGYLDVIALSQAGFPQAVATMGTSLTSQHLSQLGKVTQEIIFAFDGDAAGQKATARAFELSLTLPRHTVKAVAIPGKMDPDEWIKSRGADSFKSLINQAIPRYEFLKNYLQQEYQLADLEQRALYINRLLDLVAQLPSPIERTMRLQALAEEFGLDLAMLEEQLAQVSYRQRKDQAKESDSPKQDSADKWAKAHSSGFSDQALPSKPVQAKPGVLDGQIKSLKAYHCERYILSNLIFNEPAWQFIEGLEQPLLFVHPSAQAIYYQLEHFYYEKGGRLPLNGILDVEASPDEQQYLASLIWDHAQTDYSEQAMQDCLKTIDAAFTEIQLKELQTKLKQAQIRGDKTKMNEYLVEILRLSRQLKKN</sequence>
<dbReference type="AlphaFoldDB" id="W1Q281"/>
<feature type="coiled-coil region" evidence="15">
    <location>
        <begin position="589"/>
        <end position="616"/>
    </location>
</feature>
<evidence type="ECO:0000256" key="10">
    <source>
        <dbReference type="ARBA" id="ARBA00023125"/>
    </source>
</evidence>
<evidence type="ECO:0000259" key="17">
    <source>
        <dbReference type="PROSITE" id="PS50880"/>
    </source>
</evidence>
<dbReference type="PANTHER" id="PTHR30313:SF2">
    <property type="entry name" value="DNA PRIMASE"/>
    <property type="match status" value="1"/>
</dbReference>
<dbReference type="InterPro" id="IPR050219">
    <property type="entry name" value="DnaG_primase"/>
</dbReference>
<dbReference type="EC" id="2.7.7.101" evidence="12"/>
<dbReference type="SUPFAM" id="SSF57783">
    <property type="entry name" value="Zinc beta-ribbon"/>
    <property type="match status" value="1"/>
</dbReference>
<dbReference type="Pfam" id="PF08275">
    <property type="entry name" value="DNAG_N"/>
    <property type="match status" value="1"/>
</dbReference>
<dbReference type="CDD" id="cd03364">
    <property type="entry name" value="TOPRIM_DnaG_primases"/>
    <property type="match status" value="1"/>
</dbReference>
<dbReference type="Gene3D" id="1.10.860.10">
    <property type="entry name" value="DNAb Helicase, Chain A"/>
    <property type="match status" value="1"/>
</dbReference>
<comment type="caution">
    <text evidence="18">The sequence shown here is derived from an EMBL/GenBank/DDBJ whole genome shotgun (WGS) entry which is preliminary data.</text>
</comment>
<evidence type="ECO:0000256" key="11">
    <source>
        <dbReference type="ARBA" id="ARBA00023163"/>
    </source>
</evidence>
<keyword evidence="6 12" id="KW-0479">Metal-binding</keyword>
<evidence type="ECO:0000256" key="3">
    <source>
        <dbReference type="ARBA" id="ARBA00022679"/>
    </source>
</evidence>
<evidence type="ECO:0000256" key="8">
    <source>
        <dbReference type="ARBA" id="ARBA00022833"/>
    </source>
</evidence>
<dbReference type="Pfam" id="PF10410">
    <property type="entry name" value="DnaB_bind"/>
    <property type="match status" value="1"/>
</dbReference>
<dbReference type="Gene3D" id="3.40.1360.10">
    <property type="match status" value="1"/>
</dbReference>
<dbReference type="HAMAP" id="MF_00974">
    <property type="entry name" value="DNA_primase_DnaG"/>
    <property type="match status" value="1"/>
</dbReference>
<feature type="domain" description="Toprim" evidence="17">
    <location>
        <begin position="263"/>
        <end position="345"/>
    </location>
</feature>
<evidence type="ECO:0000256" key="7">
    <source>
        <dbReference type="ARBA" id="ARBA00022771"/>
    </source>
</evidence>
<dbReference type="EMBL" id="ACIN03000013">
    <property type="protein sequence ID" value="ESK65200.1"/>
    <property type="molecule type" value="Genomic_DNA"/>
</dbReference>
<accession>W1Q281</accession>
<dbReference type="PIRSF" id="PIRSF002811">
    <property type="entry name" value="DnaG"/>
    <property type="match status" value="1"/>
</dbReference>
<dbReference type="InterPro" id="IPR037068">
    <property type="entry name" value="DNA_primase_core_N_sf"/>
</dbReference>
<evidence type="ECO:0000256" key="15">
    <source>
        <dbReference type="SAM" id="Coils"/>
    </source>
</evidence>
<evidence type="ECO:0000313" key="19">
    <source>
        <dbReference type="Proteomes" id="UP000019050"/>
    </source>
</evidence>
<organism evidence="18 19">
    <name type="scientific">Abiotrophia defectiva ATCC 49176</name>
    <dbReference type="NCBI Taxonomy" id="592010"/>
    <lineage>
        <taxon>Bacteria</taxon>
        <taxon>Bacillati</taxon>
        <taxon>Bacillota</taxon>
        <taxon>Bacilli</taxon>
        <taxon>Lactobacillales</taxon>
        <taxon>Aerococcaceae</taxon>
        <taxon>Abiotrophia</taxon>
    </lineage>
</organism>
<keyword evidence="1 12" id="KW-0240">DNA-directed RNA polymerase</keyword>
<dbReference type="PROSITE" id="PS50880">
    <property type="entry name" value="TOPRIM"/>
    <property type="match status" value="1"/>
</dbReference>
<comment type="similarity">
    <text evidence="12 13">Belongs to the DnaG primase family.</text>
</comment>
<comment type="subunit">
    <text evidence="12">Monomer. Interacts with DnaB.</text>
</comment>
<evidence type="ECO:0000256" key="14">
    <source>
        <dbReference type="PIRSR" id="PIRSR002811-1"/>
    </source>
</evidence>
<dbReference type="SMART" id="SM00400">
    <property type="entry name" value="ZnF_CHCC"/>
    <property type="match status" value="1"/>
</dbReference>
<dbReference type="InterPro" id="IPR002694">
    <property type="entry name" value="Znf_CHC2"/>
</dbReference>
<dbReference type="InterPro" id="IPR016136">
    <property type="entry name" value="DNA_helicase_N/primase_C"/>
</dbReference>
<dbReference type="Pfam" id="PF01807">
    <property type="entry name" value="Zn_ribbon_DnaG"/>
    <property type="match status" value="1"/>
</dbReference>
<comment type="catalytic activity">
    <reaction evidence="12">
        <text>ssDNA + n NTP = ssDNA/pppN(pN)n-1 hybrid + (n-1) diphosphate.</text>
        <dbReference type="EC" id="2.7.7.101"/>
    </reaction>
</comment>
<dbReference type="NCBIfam" id="TIGR01391">
    <property type="entry name" value="dnaG"/>
    <property type="match status" value="1"/>
</dbReference>
<keyword evidence="15" id="KW-0175">Coiled coil</keyword>
<dbReference type="GO" id="GO:0003899">
    <property type="term" value="F:DNA-directed RNA polymerase activity"/>
    <property type="evidence" value="ECO:0007669"/>
    <property type="project" value="UniProtKB-UniRule"/>
</dbReference>
<dbReference type="eggNOG" id="COG0358">
    <property type="taxonomic scope" value="Bacteria"/>
</dbReference>
<dbReference type="InterPro" id="IPR030846">
    <property type="entry name" value="DnaG_bac"/>
</dbReference>
<evidence type="ECO:0000256" key="13">
    <source>
        <dbReference type="PIRNR" id="PIRNR002811"/>
    </source>
</evidence>
<dbReference type="Gene3D" id="3.90.580.10">
    <property type="entry name" value="Zinc finger, CHC2-type domain"/>
    <property type="match status" value="1"/>
</dbReference>
<evidence type="ECO:0000256" key="9">
    <source>
        <dbReference type="ARBA" id="ARBA00022842"/>
    </source>
</evidence>
<dbReference type="OrthoDB" id="9803773at2"/>
<dbReference type="STRING" id="592010.GCWU000182_001361"/>
<dbReference type="Proteomes" id="UP000019050">
    <property type="component" value="Unassembled WGS sequence"/>
</dbReference>
<keyword evidence="9" id="KW-0460">Magnesium</keyword>
<keyword evidence="19" id="KW-1185">Reference proteome</keyword>
<evidence type="ECO:0000256" key="5">
    <source>
        <dbReference type="ARBA" id="ARBA00022705"/>
    </source>
</evidence>
<feature type="zinc finger region" description="CHC2-type" evidence="12 14">
    <location>
        <begin position="39"/>
        <end position="63"/>
    </location>
</feature>
<evidence type="ECO:0000256" key="6">
    <source>
        <dbReference type="ARBA" id="ARBA00022723"/>
    </source>
</evidence>
<dbReference type="InterPro" id="IPR036977">
    <property type="entry name" value="DNA_primase_Znf_CHC2"/>
</dbReference>
<dbReference type="InterPro" id="IPR006171">
    <property type="entry name" value="TOPRIM_dom"/>
</dbReference>
<gene>
    <name evidence="12" type="primary">dnaG</name>
    <name evidence="18" type="ORF">GCWU000182_001361</name>
</gene>
<evidence type="ECO:0000256" key="16">
    <source>
        <dbReference type="SAM" id="MobiDB-lite"/>
    </source>
</evidence>
<dbReference type="GeneID" id="84817864"/>
<dbReference type="GO" id="GO:0008270">
    <property type="term" value="F:zinc ion binding"/>
    <property type="evidence" value="ECO:0007669"/>
    <property type="project" value="UniProtKB-UniRule"/>
</dbReference>
<dbReference type="GO" id="GO:0000428">
    <property type="term" value="C:DNA-directed RNA polymerase complex"/>
    <property type="evidence" value="ECO:0007669"/>
    <property type="project" value="UniProtKB-KW"/>
</dbReference>
<keyword evidence="2 12" id="KW-0639">Primosome</keyword>
<keyword evidence="8 12" id="KW-0862">Zinc</keyword>
<dbReference type="InterPro" id="IPR034151">
    <property type="entry name" value="TOPRIM_DnaG_bac"/>
</dbReference>
<comment type="domain">
    <text evidence="12">Contains an N-terminal zinc-binding domain, a central core domain that contains the primase activity, and a C-terminal DnaB-binding domain.</text>
</comment>
<dbReference type="GO" id="GO:1990077">
    <property type="term" value="C:primosome complex"/>
    <property type="evidence" value="ECO:0007669"/>
    <property type="project" value="UniProtKB-KW"/>
</dbReference>
<keyword evidence="7 12" id="KW-0863">Zinc-finger</keyword>
<dbReference type="PANTHER" id="PTHR30313">
    <property type="entry name" value="DNA PRIMASE"/>
    <property type="match status" value="1"/>
</dbReference>
<dbReference type="InterPro" id="IPR013264">
    <property type="entry name" value="DNAG_N"/>
</dbReference>
<keyword evidence="4 12" id="KW-0548">Nucleotidyltransferase</keyword>
<evidence type="ECO:0000256" key="4">
    <source>
        <dbReference type="ARBA" id="ARBA00022695"/>
    </source>
</evidence>
<dbReference type="FunFam" id="3.90.580.10:FF:000001">
    <property type="entry name" value="DNA primase"/>
    <property type="match status" value="1"/>
</dbReference>
<evidence type="ECO:0000256" key="2">
    <source>
        <dbReference type="ARBA" id="ARBA00022515"/>
    </source>
</evidence>
<dbReference type="InterPro" id="IPR019475">
    <property type="entry name" value="DNA_primase_DnaB-bd"/>
</dbReference>
<name>W1Q281_ABIDE</name>
<comment type="cofactor">
    <cofactor evidence="12 13 14">
        <name>Zn(2+)</name>
        <dbReference type="ChEBI" id="CHEBI:29105"/>
    </cofactor>
    <text evidence="12 13 14">Binds 1 zinc ion per monomer.</text>
</comment>